<dbReference type="InterPro" id="IPR046820">
    <property type="entry name" value="MmeI_TRD"/>
</dbReference>
<proteinExistence type="predicted"/>
<dbReference type="EMBL" id="JANFZH010000076">
    <property type="protein sequence ID" value="MCQ4841784.1"/>
    <property type="molecule type" value="Genomic_DNA"/>
</dbReference>
<sequence length="421" mass="48833">MDLDKELIARIEKAQSEQLWIYDTNHSPIFCGYNEEERWRRLELAILSTAQVASATKGVRKHIRPYFDASFFQDKVWKMCIYIADKSIEAEMRRKIGEMYFGGEYFNFSYDHMKHYSARTEYLIFAHSVESNVPMAFVPPNSVIGEGLYAIADPDPWDIGILSSKMFAEWTKVIGSTDIYNGAGYFPYPPKQAGDDELMKPYIEPLCEMWRNGKTGEDPVALKKLNDYVDFLYLERCSGELNPKVDPASDRLNYLLALCDKRGALAKSEKEKADYNRQNILACPAVHRKSLPVFLAVLNNKKPVRPSDMGEYVVSSKYLEPYSAITRLTSKGMLRRVDTPRTFVDKNGRIQNTSYEATVDYMDFFVSWVNFYLPRDSEKRREVWQKAQSFGSEERNPLFPTLNEFKTLKVLWDIGQYRTEK</sequence>
<dbReference type="RefSeq" id="WP_256192453.1">
    <property type="nucleotide sequence ID" value="NZ_JANFZG010000075.1"/>
</dbReference>
<evidence type="ECO:0000259" key="1">
    <source>
        <dbReference type="Pfam" id="PF20466"/>
    </source>
</evidence>
<comment type="caution">
    <text evidence="2">The sequence shown here is derived from an EMBL/GenBank/DDBJ whole genome shotgun (WGS) entry which is preliminary data.</text>
</comment>
<gene>
    <name evidence="2" type="ORF">NE695_17915</name>
</gene>
<feature type="domain" description="MmeI-like target recognition" evidence="1">
    <location>
        <begin position="132"/>
        <end position="175"/>
    </location>
</feature>
<name>A0ABT1S4B5_9FIRM</name>
<reference evidence="2 3" key="1">
    <citation type="submission" date="2022-06" db="EMBL/GenBank/DDBJ databases">
        <title>Isolation of gut microbiota from human fecal samples.</title>
        <authorList>
            <person name="Pamer E.G."/>
            <person name="Barat B."/>
            <person name="Waligurski E."/>
            <person name="Medina S."/>
            <person name="Paddock L."/>
            <person name="Mostad J."/>
        </authorList>
    </citation>
    <scope>NUCLEOTIDE SEQUENCE [LARGE SCALE GENOMIC DNA]</scope>
    <source>
        <strain evidence="2 3">DFI.9.73</strain>
    </source>
</reference>
<protein>
    <recommendedName>
        <fullName evidence="1">MmeI-like target recognition domain-containing protein</fullName>
    </recommendedName>
</protein>
<keyword evidence="3" id="KW-1185">Reference proteome</keyword>
<accession>A0ABT1S4B5</accession>
<dbReference type="Pfam" id="PF20466">
    <property type="entry name" value="MmeI_TRD"/>
    <property type="match status" value="1"/>
</dbReference>
<evidence type="ECO:0000313" key="3">
    <source>
        <dbReference type="Proteomes" id="UP001524473"/>
    </source>
</evidence>
<evidence type="ECO:0000313" key="2">
    <source>
        <dbReference type="EMBL" id="MCQ4841784.1"/>
    </source>
</evidence>
<organism evidence="2 3">
    <name type="scientific">Neglectibacter timonensis</name>
    <dbReference type="NCBI Taxonomy" id="1776382"/>
    <lineage>
        <taxon>Bacteria</taxon>
        <taxon>Bacillati</taxon>
        <taxon>Bacillota</taxon>
        <taxon>Clostridia</taxon>
        <taxon>Eubacteriales</taxon>
        <taxon>Oscillospiraceae</taxon>
        <taxon>Neglectibacter</taxon>
    </lineage>
</organism>
<dbReference type="Proteomes" id="UP001524473">
    <property type="component" value="Unassembled WGS sequence"/>
</dbReference>